<evidence type="ECO:0000313" key="2">
    <source>
        <dbReference type="Proteomes" id="UP000287651"/>
    </source>
</evidence>
<dbReference type="Proteomes" id="UP000287651">
    <property type="component" value="Unassembled WGS sequence"/>
</dbReference>
<organism evidence="1 2">
    <name type="scientific">Ensete ventricosum</name>
    <name type="common">Abyssinian banana</name>
    <name type="synonym">Musa ensete</name>
    <dbReference type="NCBI Taxonomy" id="4639"/>
    <lineage>
        <taxon>Eukaryota</taxon>
        <taxon>Viridiplantae</taxon>
        <taxon>Streptophyta</taxon>
        <taxon>Embryophyta</taxon>
        <taxon>Tracheophyta</taxon>
        <taxon>Spermatophyta</taxon>
        <taxon>Magnoliopsida</taxon>
        <taxon>Liliopsida</taxon>
        <taxon>Zingiberales</taxon>
        <taxon>Musaceae</taxon>
        <taxon>Ensete</taxon>
    </lineage>
</organism>
<accession>A0A444FZI5</accession>
<dbReference type="EMBL" id="AMZH03000417">
    <property type="protein sequence ID" value="RRT83867.1"/>
    <property type="molecule type" value="Genomic_DNA"/>
</dbReference>
<sequence length="76" mass="8985">MICCRLVVELETLSSLFWLRFLMFLFMPVIFHLMQLLSLRIMSFTIFQPSGYVLFRDYALGDFAQVSLLRVLQLVC</sequence>
<reference evidence="1 2" key="1">
    <citation type="journal article" date="2014" name="Agronomy (Basel)">
        <title>A Draft Genome Sequence for Ensete ventricosum, the Drought-Tolerant Tree Against Hunger.</title>
        <authorList>
            <person name="Harrison J."/>
            <person name="Moore K.A."/>
            <person name="Paszkiewicz K."/>
            <person name="Jones T."/>
            <person name="Grant M."/>
            <person name="Ambacheew D."/>
            <person name="Muzemil S."/>
            <person name="Studholme D.J."/>
        </authorList>
    </citation>
    <scope>NUCLEOTIDE SEQUENCE [LARGE SCALE GENOMIC DNA]</scope>
</reference>
<gene>
    <name evidence="1" type="ORF">B296_00008510</name>
</gene>
<dbReference type="AlphaFoldDB" id="A0A444FZI5"/>
<name>A0A444FZI5_ENSVE</name>
<comment type="caution">
    <text evidence="1">The sequence shown here is derived from an EMBL/GenBank/DDBJ whole genome shotgun (WGS) entry which is preliminary data.</text>
</comment>
<protein>
    <submittedName>
        <fullName evidence="1">Uncharacterized protein</fullName>
    </submittedName>
</protein>
<evidence type="ECO:0000313" key="1">
    <source>
        <dbReference type="EMBL" id="RRT83867.1"/>
    </source>
</evidence>
<proteinExistence type="predicted"/>